<dbReference type="HAMAP" id="MF_01894">
    <property type="entry name" value="Smc_prok"/>
    <property type="match status" value="1"/>
</dbReference>
<proteinExistence type="inferred from homology"/>
<dbReference type="OrthoDB" id="9808768at2"/>
<evidence type="ECO:0000256" key="4">
    <source>
        <dbReference type="ARBA" id="ARBA00023054"/>
    </source>
</evidence>
<dbReference type="PIRSF" id="PIRSF005719">
    <property type="entry name" value="SMC"/>
    <property type="match status" value="1"/>
</dbReference>
<dbReference type="GO" id="GO:0006260">
    <property type="term" value="P:DNA replication"/>
    <property type="evidence" value="ECO:0007669"/>
    <property type="project" value="UniProtKB-UniRule"/>
</dbReference>
<keyword evidence="1 6" id="KW-0963">Cytoplasm</keyword>
<dbReference type="SUPFAM" id="SSF52540">
    <property type="entry name" value="P-loop containing nucleoside triphosphate hydrolases"/>
    <property type="match status" value="1"/>
</dbReference>
<evidence type="ECO:0000313" key="9">
    <source>
        <dbReference type="Proteomes" id="UP000236724"/>
    </source>
</evidence>
<dbReference type="GO" id="GO:0005694">
    <property type="term" value="C:chromosome"/>
    <property type="evidence" value="ECO:0007669"/>
    <property type="project" value="InterPro"/>
</dbReference>
<keyword evidence="3 6" id="KW-0067">ATP-binding</keyword>
<dbReference type="SUPFAM" id="SSF75553">
    <property type="entry name" value="Smc hinge domain"/>
    <property type="match status" value="1"/>
</dbReference>
<reference evidence="8 9" key="1">
    <citation type="submission" date="2016-10" db="EMBL/GenBank/DDBJ databases">
        <authorList>
            <person name="de Groot N.N."/>
        </authorList>
    </citation>
    <scope>NUCLEOTIDE SEQUENCE [LARGE SCALE GENOMIC DNA]</scope>
    <source>
        <strain evidence="8">MBHS1</strain>
    </source>
</reference>
<dbReference type="Gene3D" id="1.20.1060.20">
    <property type="match status" value="1"/>
</dbReference>
<dbReference type="SMART" id="SM00968">
    <property type="entry name" value="SMC_hinge"/>
    <property type="match status" value="1"/>
</dbReference>
<dbReference type="InterPro" id="IPR011890">
    <property type="entry name" value="SMC_prok"/>
</dbReference>
<gene>
    <name evidence="8" type="primary">smc_6</name>
    <name evidence="6" type="synonym">smc</name>
    <name evidence="8" type="ORF">MBHS_04152</name>
</gene>
<accession>A0A1H6FFT5</accession>
<dbReference type="InterPro" id="IPR027417">
    <property type="entry name" value="P-loop_NTPase"/>
</dbReference>
<dbReference type="InterPro" id="IPR024704">
    <property type="entry name" value="SMC"/>
</dbReference>
<dbReference type="SUPFAM" id="SSF57997">
    <property type="entry name" value="Tropomyosin"/>
    <property type="match status" value="1"/>
</dbReference>
<dbReference type="InterPro" id="IPR036277">
    <property type="entry name" value="SMC_hinge_sf"/>
</dbReference>
<feature type="domain" description="SMC hinge" evidence="7">
    <location>
        <begin position="519"/>
        <end position="621"/>
    </location>
</feature>
<dbReference type="Pfam" id="PF06470">
    <property type="entry name" value="SMC_hinge"/>
    <property type="match status" value="1"/>
</dbReference>
<evidence type="ECO:0000256" key="6">
    <source>
        <dbReference type="HAMAP-Rule" id="MF_01894"/>
    </source>
</evidence>
<dbReference type="CDD" id="cd03278">
    <property type="entry name" value="ABC_SMC_barmotin"/>
    <property type="match status" value="1"/>
</dbReference>
<dbReference type="InterPro" id="IPR003395">
    <property type="entry name" value="RecF/RecN/SMC_N"/>
</dbReference>
<evidence type="ECO:0000259" key="7">
    <source>
        <dbReference type="SMART" id="SM00968"/>
    </source>
</evidence>
<keyword evidence="9" id="KW-1185">Reference proteome</keyword>
<comment type="domain">
    <text evidence="6">Contains large globular domains required for ATP hydrolysis at each terminus and a third globular domain forming a flexible hinge near the middle of the molecule. These domains are separated by coiled-coil structures.</text>
</comment>
<feature type="binding site" evidence="6">
    <location>
        <begin position="32"/>
        <end position="39"/>
    </location>
    <ligand>
        <name>ATP</name>
        <dbReference type="ChEBI" id="CHEBI:30616"/>
    </ligand>
</feature>
<evidence type="ECO:0000256" key="3">
    <source>
        <dbReference type="ARBA" id="ARBA00022840"/>
    </source>
</evidence>
<comment type="subcellular location">
    <subcellularLocation>
        <location evidence="6">Cytoplasm</location>
    </subcellularLocation>
</comment>
<evidence type="ECO:0000256" key="1">
    <source>
        <dbReference type="ARBA" id="ARBA00022490"/>
    </source>
</evidence>
<protein>
    <recommendedName>
        <fullName evidence="6">Chromosome partition protein Smc</fullName>
    </recommendedName>
</protein>
<evidence type="ECO:0000256" key="2">
    <source>
        <dbReference type="ARBA" id="ARBA00022741"/>
    </source>
</evidence>
<feature type="coiled-coil region" evidence="6">
    <location>
        <begin position="746"/>
        <end position="901"/>
    </location>
</feature>
<comment type="function">
    <text evidence="6">Required for chromosome condensation and partitioning.</text>
</comment>
<dbReference type="Gene3D" id="3.40.50.300">
    <property type="entry name" value="P-loop containing nucleotide triphosphate hydrolases"/>
    <property type="match status" value="2"/>
</dbReference>
<keyword evidence="5 6" id="KW-0238">DNA-binding</keyword>
<dbReference type="GO" id="GO:0030261">
    <property type="term" value="P:chromosome condensation"/>
    <property type="evidence" value="ECO:0007669"/>
    <property type="project" value="InterPro"/>
</dbReference>
<dbReference type="EMBL" id="FMSV02000546">
    <property type="protein sequence ID" value="SEH08261.1"/>
    <property type="molecule type" value="Genomic_DNA"/>
</dbReference>
<dbReference type="Gene3D" id="1.10.287.1490">
    <property type="match status" value="1"/>
</dbReference>
<organism evidence="8 9">
    <name type="scientific">Candidatus Venteria ishoeyi</name>
    <dbReference type="NCBI Taxonomy" id="1899563"/>
    <lineage>
        <taxon>Bacteria</taxon>
        <taxon>Pseudomonadati</taxon>
        <taxon>Pseudomonadota</taxon>
        <taxon>Gammaproteobacteria</taxon>
        <taxon>Thiotrichales</taxon>
        <taxon>Thiotrichaceae</taxon>
        <taxon>Venteria</taxon>
    </lineage>
</organism>
<dbReference type="GO" id="GO:0007062">
    <property type="term" value="P:sister chromatid cohesion"/>
    <property type="evidence" value="ECO:0007669"/>
    <property type="project" value="InterPro"/>
</dbReference>
<dbReference type="PANTHER" id="PTHR43977">
    <property type="entry name" value="STRUCTURAL MAINTENANCE OF CHROMOSOMES PROTEIN 3"/>
    <property type="match status" value="1"/>
</dbReference>
<feature type="coiled-coil region" evidence="6">
    <location>
        <begin position="167"/>
        <end position="222"/>
    </location>
</feature>
<dbReference type="InterPro" id="IPR010935">
    <property type="entry name" value="SMC_hinge"/>
</dbReference>
<evidence type="ECO:0000256" key="5">
    <source>
        <dbReference type="ARBA" id="ARBA00023125"/>
    </source>
</evidence>
<dbReference type="GO" id="GO:0005524">
    <property type="term" value="F:ATP binding"/>
    <property type="evidence" value="ECO:0007669"/>
    <property type="project" value="UniProtKB-UniRule"/>
</dbReference>
<keyword evidence="2 6" id="KW-0547">Nucleotide-binding</keyword>
<dbReference type="GO" id="GO:0016887">
    <property type="term" value="F:ATP hydrolysis activity"/>
    <property type="evidence" value="ECO:0007669"/>
    <property type="project" value="InterPro"/>
</dbReference>
<dbReference type="GO" id="GO:0007059">
    <property type="term" value="P:chromosome segregation"/>
    <property type="evidence" value="ECO:0007669"/>
    <property type="project" value="UniProtKB-UniRule"/>
</dbReference>
<name>A0A1H6FFT5_9GAMM</name>
<evidence type="ECO:0000313" key="8">
    <source>
        <dbReference type="EMBL" id="SEH08261.1"/>
    </source>
</evidence>
<dbReference type="GO" id="GO:0005737">
    <property type="term" value="C:cytoplasm"/>
    <property type="evidence" value="ECO:0007669"/>
    <property type="project" value="UniProtKB-SubCell"/>
</dbReference>
<comment type="similarity">
    <text evidence="6">Belongs to the SMC family.</text>
</comment>
<comment type="subunit">
    <text evidence="6">Homodimer.</text>
</comment>
<dbReference type="Proteomes" id="UP000236724">
    <property type="component" value="Unassembled WGS sequence"/>
</dbReference>
<dbReference type="NCBIfam" id="TIGR02168">
    <property type="entry name" value="SMC_prok_B"/>
    <property type="match status" value="1"/>
</dbReference>
<keyword evidence="4 6" id="KW-0175">Coiled coil</keyword>
<sequence length="1167" mass="133396">MRLHQIKLAGFKSFVDATTISFPSNRVGVVGPNGCGKSNVIDAVRWVMGESSAKTLRGASMADVIFNGSRTRPKASFAEIELVFSEADLPQYPDMPEIGIKRRLGRDNKSQYFLNGVKCRRKDITSIFLGTGLGPRSYSIIEQGMISRFIEAKPEELRMFLEEAAGVSRYKEKRRETELRLQHTQDNMDRLSDLRVEMDKQVDKLRRQVRAAEKYKQLKEAEQLLKGQLLAMRWRNYNDSVSGQEQTIQVQAQTLSEYQMRLSELEELHGSSRETYAQANLQFNDLQASYYAHQSDIERMAQSMEHSKEKQDQLSWDLEQAQNQLTETRTTRDADESRLVALETDIFAAEAQLEEISMSVQGASETLEAAQDTLQTVEIRWESLNQQLAQPTEQIQVQQTRIQSLSQNLENNRMRLQRLEQENGELDLQSLESELAELNQQVIELESMLEDRQMELGNQLEAILLQREQNEEYNEALHQQQSQLQQAQGRLSGLEAMQEAALGKNREELDEWLVERNLHKDLPRLAQLLEVEQGWERAVETVLDTRLEALCIEDLSALTAQLDSLPQDQLTVIDTNIPVNAMQPHPEAKPLADKIKTDWDSHSLLAGIYVADNLHEALQLRAQLAPYESVITAQGLWLGTNWLSITEDRDQRAGVFAREQDIRQLQKAIETLENQVKENTETLKSGRETLEQQETGREQLQQQINQTQQQLSQLKASHGGHSARLEQMGLRARQLLGEHSELSNAIEEDDMAVQEAREQLEIAQSTQEELLLERENLTSERNRQRELVEQHRALWQNTRESEQQTQSQVQTLSAQVSHLKESMERLQNQITDLQEKIQDLQDNLQQAQPLDDHRAEYELKLAAHEALENQVKQQKEQVQQLESQLRQYEEEQRQIEGQSTAVRATLEKIRLEHQTGSVRRQTVEEQLAETDYDVETLLAELPEEANEEVWQEGIETLEKKILKLGSINLAALEEYEEQRDRQTYLQEQQDDIFKAKQMLEDAIMEIDTETRTLLHNTLDTINSGFQAMFPRLFGGGQANLRLLGEDILASGIAVMARPPGKRNSSIHLLSGGEKALTAVALVFAIFELNPAPFCMLDEVDAPLDDTNVSRFCNLVMHMSEHVQFIFISHNKVAMEMADQLIGVTMQEPGVSRSVAVDIDLAVEMAEM</sequence>
<dbReference type="RefSeq" id="WP_103921823.1">
    <property type="nucleotide sequence ID" value="NZ_FMSV02000546.1"/>
</dbReference>
<feature type="coiled-coil region" evidence="6">
    <location>
        <begin position="304"/>
        <end position="497"/>
    </location>
</feature>
<feature type="coiled-coil region" evidence="6">
    <location>
        <begin position="655"/>
        <end position="717"/>
    </location>
</feature>
<dbReference type="GO" id="GO:0003677">
    <property type="term" value="F:DNA binding"/>
    <property type="evidence" value="ECO:0007669"/>
    <property type="project" value="UniProtKB-UniRule"/>
</dbReference>
<dbReference type="AlphaFoldDB" id="A0A1H6FFT5"/>
<dbReference type="Pfam" id="PF02463">
    <property type="entry name" value="SMC_N"/>
    <property type="match status" value="1"/>
</dbReference>